<name>A0ABV4P2Q6_9GAMM</name>
<dbReference type="PANTHER" id="PTHR10426">
    <property type="entry name" value="STRICTOSIDINE SYNTHASE-RELATED"/>
    <property type="match status" value="1"/>
</dbReference>
<dbReference type="Pfam" id="PF20067">
    <property type="entry name" value="SSL_N"/>
    <property type="match status" value="1"/>
</dbReference>
<dbReference type="Pfam" id="PF03088">
    <property type="entry name" value="Str_synth"/>
    <property type="match status" value="1"/>
</dbReference>
<keyword evidence="2" id="KW-0597">Phosphoprotein</keyword>
<organism evidence="5 6">
    <name type="scientific">Microbulbifer epialgicus</name>
    <dbReference type="NCBI Taxonomy" id="393907"/>
    <lineage>
        <taxon>Bacteria</taxon>
        <taxon>Pseudomonadati</taxon>
        <taxon>Pseudomonadota</taxon>
        <taxon>Gammaproteobacteria</taxon>
        <taxon>Cellvibrionales</taxon>
        <taxon>Microbulbiferaceae</taxon>
        <taxon>Microbulbifer</taxon>
    </lineage>
</organism>
<accession>A0ABV4P2Q6</accession>
<gene>
    <name evidence="5" type="ORF">ACCI49_15275</name>
</gene>
<evidence type="ECO:0000256" key="3">
    <source>
        <dbReference type="ARBA" id="ARBA00023180"/>
    </source>
</evidence>
<protein>
    <submittedName>
        <fullName evidence="5">SMP-30/gluconolactonase/LRE family protein</fullName>
    </submittedName>
</protein>
<dbReference type="SUPFAM" id="SSF63829">
    <property type="entry name" value="Calcium-dependent phosphotriesterase"/>
    <property type="match status" value="1"/>
</dbReference>
<dbReference type="InterPro" id="IPR018119">
    <property type="entry name" value="Strictosidine_synth_cons-reg"/>
</dbReference>
<evidence type="ECO:0000256" key="2">
    <source>
        <dbReference type="ARBA" id="ARBA00022553"/>
    </source>
</evidence>
<reference evidence="5 6" key="1">
    <citation type="submission" date="2024-08" db="EMBL/GenBank/DDBJ databases">
        <authorList>
            <person name="Ishaq N."/>
        </authorList>
    </citation>
    <scope>NUCLEOTIDE SEQUENCE [LARGE SCALE GENOMIC DNA]</scope>
    <source>
        <strain evidence="5 6">DSM 18651</strain>
    </source>
</reference>
<feature type="domain" description="Strictosidine synthase conserved region" evidence="4">
    <location>
        <begin position="149"/>
        <end position="243"/>
    </location>
</feature>
<dbReference type="Proteomes" id="UP001569428">
    <property type="component" value="Unassembled WGS sequence"/>
</dbReference>
<keyword evidence="6" id="KW-1185">Reference proteome</keyword>
<dbReference type="RefSeq" id="WP_371839928.1">
    <property type="nucleotide sequence ID" value="NZ_JBGMEK010000036.1"/>
</dbReference>
<proteinExistence type="inferred from homology"/>
<evidence type="ECO:0000313" key="6">
    <source>
        <dbReference type="Proteomes" id="UP001569428"/>
    </source>
</evidence>
<comment type="similarity">
    <text evidence="1">Belongs to the strictosidine synthase family.</text>
</comment>
<dbReference type="InterPro" id="IPR011042">
    <property type="entry name" value="6-blade_b-propeller_TolB-like"/>
</dbReference>
<dbReference type="PANTHER" id="PTHR10426:SF88">
    <property type="entry name" value="ADIPOCYTE PLASMA MEMBRANE-ASSOCIATED PROTEIN HEMOMUCIN-RELATED"/>
    <property type="match status" value="1"/>
</dbReference>
<dbReference type="Gene3D" id="2.120.10.30">
    <property type="entry name" value="TolB, C-terminal domain"/>
    <property type="match status" value="1"/>
</dbReference>
<comment type="caution">
    <text evidence="5">The sequence shown here is derived from an EMBL/GenBank/DDBJ whole genome shotgun (WGS) entry which is preliminary data.</text>
</comment>
<evidence type="ECO:0000259" key="4">
    <source>
        <dbReference type="Pfam" id="PF03088"/>
    </source>
</evidence>
<dbReference type="EMBL" id="JBGMEK010000036">
    <property type="protein sequence ID" value="MFA0812274.1"/>
    <property type="molecule type" value="Genomic_DNA"/>
</dbReference>
<evidence type="ECO:0000256" key="1">
    <source>
        <dbReference type="ARBA" id="ARBA00009191"/>
    </source>
</evidence>
<sequence length="370" mass="40463">MTKKISSALLLLVILLVAYLLFYPVPVDPKRWQAAKNPGYSGNYASNNILSQLEIIDIGKDTGPEDIAMDERGNIYVSTHEGNILRINPKNLNIELFASIGGRPLGLAFDHASNLIVADAYDGLVKVDPNGKKSKLLSEVDGEPLEYSNNLDIASDGTIYFSDASSKFGAKANGGSYPASLLDLMEHGGHGRVFSFNPETGKVTTLVSGLTFANGVALAHDESALYINETGEYRIHKHWLKGPQKGQTEVLIDALPSFPDNMTRGQDGRYWVGLVSPRSRLVDKLSDKPFVRKIIQRMPAFIRPKATHYSHVIAFDDNGNIVANLQDPSGAYPTNTSVLETDKYIYIGSLTAKDFARLDKLTLNSMSNDG</sequence>
<evidence type="ECO:0000313" key="5">
    <source>
        <dbReference type="EMBL" id="MFA0812274.1"/>
    </source>
</evidence>
<keyword evidence="3" id="KW-0325">Glycoprotein</keyword>